<evidence type="ECO:0000256" key="3">
    <source>
        <dbReference type="ARBA" id="ARBA00022989"/>
    </source>
</evidence>
<feature type="transmembrane region" description="Helical" evidence="5">
    <location>
        <begin position="17"/>
        <end position="36"/>
    </location>
</feature>
<feature type="transmembrane region" description="Helical" evidence="5">
    <location>
        <begin position="56"/>
        <end position="75"/>
    </location>
</feature>
<evidence type="ECO:0000256" key="2">
    <source>
        <dbReference type="ARBA" id="ARBA00022692"/>
    </source>
</evidence>
<feature type="transmembrane region" description="Helical" evidence="5">
    <location>
        <begin position="258"/>
        <end position="277"/>
    </location>
</feature>
<feature type="transmembrane region" description="Helical" evidence="5">
    <location>
        <begin position="381"/>
        <end position="400"/>
    </location>
</feature>
<feature type="transmembrane region" description="Helical" evidence="5">
    <location>
        <begin position="142"/>
        <end position="164"/>
    </location>
</feature>
<evidence type="ECO:0000256" key="1">
    <source>
        <dbReference type="ARBA" id="ARBA00004141"/>
    </source>
</evidence>
<dbReference type="AlphaFoldDB" id="A0A0Q1BFU5"/>
<dbReference type="SUPFAM" id="SSF103473">
    <property type="entry name" value="MFS general substrate transporter"/>
    <property type="match status" value="1"/>
</dbReference>
<dbReference type="PROSITE" id="PS50850">
    <property type="entry name" value="MFS"/>
    <property type="match status" value="1"/>
</dbReference>
<dbReference type="EMBL" id="JRLF01000012">
    <property type="protein sequence ID" value="KQB39427.1"/>
    <property type="molecule type" value="Genomic_DNA"/>
</dbReference>
<organism evidence="7 8">
    <name type="scientific">Flavobacterium aquidurense</name>
    <dbReference type="NCBI Taxonomy" id="362413"/>
    <lineage>
        <taxon>Bacteria</taxon>
        <taxon>Pseudomonadati</taxon>
        <taxon>Bacteroidota</taxon>
        <taxon>Flavobacteriia</taxon>
        <taxon>Flavobacteriales</taxon>
        <taxon>Flavobacteriaceae</taxon>
        <taxon>Flavobacterium</taxon>
    </lineage>
</organism>
<dbReference type="STRING" id="362413.RC62_1108"/>
<evidence type="ECO:0000313" key="7">
    <source>
        <dbReference type="EMBL" id="KQB39427.1"/>
    </source>
</evidence>
<dbReference type="RefSeq" id="WP_055095884.1">
    <property type="nucleotide sequence ID" value="NZ_JRLF01000012.1"/>
</dbReference>
<comment type="caution">
    <text evidence="7">The sequence shown here is derived from an EMBL/GenBank/DDBJ whole genome shotgun (WGS) entry which is preliminary data.</text>
</comment>
<dbReference type="PATRIC" id="fig|362413.3.peg.1082"/>
<dbReference type="Gene3D" id="1.20.1250.20">
    <property type="entry name" value="MFS general substrate transporter like domains"/>
    <property type="match status" value="1"/>
</dbReference>
<keyword evidence="3 5" id="KW-1133">Transmembrane helix</keyword>
<proteinExistence type="predicted"/>
<sequence>MEKTIGESPAFTSHQKIIIAILALLQFTVILDFMVISPLGDILMKTLDMTTSNFGFAVSAYAFSAGISGLLAAGFADRFDRKKLLIFFYTGFIIGTVFCALSSSYIMLLTARIVTGLFGGVIGSVSLAIVTDLFVIHQRGRVMGFIQMAFATSQILGIPVGLYFANHWGWHSAFIMIAALGVLILIAIITQMQPITKHLEVQSDKSPFLHLWHTISNKQYQIGFASIAFLSVGGFMLQPFGSAFLVNNIKISQLELPMVFFFTGLSVLFIMPLIGKLSDKVSKFKLFAAGSLISVIMILIYTNLNPIPLWEIVVINMILFMGIMSRMIPATTLNTAIPGLEDRGAYMSISSSLQQIAGGIAAVCAGFIVHQKTKSSPLENYDVLGYVIAVITAFTVFLIWRVNQLAKKRELAAKEISA</sequence>
<comment type="subcellular location">
    <subcellularLocation>
        <location evidence="1">Membrane</location>
        <topology evidence="1">Multi-pass membrane protein</topology>
    </subcellularLocation>
</comment>
<dbReference type="PANTHER" id="PTHR42718:SF35">
    <property type="entry name" value="BLL0718 PROTEIN"/>
    <property type="match status" value="1"/>
</dbReference>
<dbReference type="GO" id="GO:0016020">
    <property type="term" value="C:membrane"/>
    <property type="evidence" value="ECO:0007669"/>
    <property type="project" value="UniProtKB-SubCell"/>
</dbReference>
<dbReference type="InterPro" id="IPR011701">
    <property type="entry name" value="MFS"/>
</dbReference>
<feature type="transmembrane region" description="Helical" evidence="5">
    <location>
        <begin position="222"/>
        <end position="246"/>
    </location>
</feature>
<keyword evidence="2 5" id="KW-0812">Transmembrane</keyword>
<feature type="transmembrane region" description="Helical" evidence="5">
    <location>
        <begin position="170"/>
        <end position="189"/>
    </location>
</feature>
<dbReference type="InterPro" id="IPR020846">
    <property type="entry name" value="MFS_dom"/>
</dbReference>
<accession>A0A0Q1BFU5</accession>
<feature type="domain" description="Major facilitator superfamily (MFS) profile" evidence="6">
    <location>
        <begin position="18"/>
        <end position="407"/>
    </location>
</feature>
<evidence type="ECO:0000259" key="6">
    <source>
        <dbReference type="PROSITE" id="PS50850"/>
    </source>
</evidence>
<keyword evidence="4 5" id="KW-0472">Membrane</keyword>
<dbReference type="InterPro" id="IPR036259">
    <property type="entry name" value="MFS_trans_sf"/>
</dbReference>
<feature type="transmembrane region" description="Helical" evidence="5">
    <location>
        <begin position="87"/>
        <end position="107"/>
    </location>
</feature>
<dbReference type="PANTHER" id="PTHR42718">
    <property type="entry name" value="MAJOR FACILITATOR SUPERFAMILY MULTIDRUG TRANSPORTER MFSC"/>
    <property type="match status" value="1"/>
</dbReference>
<feature type="transmembrane region" description="Helical" evidence="5">
    <location>
        <begin position="345"/>
        <end position="369"/>
    </location>
</feature>
<feature type="transmembrane region" description="Helical" evidence="5">
    <location>
        <begin position="307"/>
        <end position="324"/>
    </location>
</feature>
<dbReference type="Pfam" id="PF07690">
    <property type="entry name" value="MFS_1"/>
    <property type="match status" value="1"/>
</dbReference>
<evidence type="ECO:0000256" key="5">
    <source>
        <dbReference type="SAM" id="Phobius"/>
    </source>
</evidence>
<reference evidence="7 8" key="1">
    <citation type="submission" date="2014-09" db="EMBL/GenBank/DDBJ databases">
        <title>Genome sequence of Flavobacterium aquidurense RC62.</title>
        <authorList>
            <person name="Kim J.F."/>
            <person name="Kwak M.-J."/>
        </authorList>
    </citation>
    <scope>NUCLEOTIDE SEQUENCE [LARGE SCALE GENOMIC DNA]</scope>
    <source>
        <strain evidence="7 8">RC62</strain>
    </source>
</reference>
<feature type="transmembrane region" description="Helical" evidence="5">
    <location>
        <begin position="113"/>
        <end position="135"/>
    </location>
</feature>
<dbReference type="Proteomes" id="UP000050443">
    <property type="component" value="Unassembled WGS sequence"/>
</dbReference>
<dbReference type="CDD" id="cd17324">
    <property type="entry name" value="MFS_NepI_like"/>
    <property type="match status" value="1"/>
</dbReference>
<gene>
    <name evidence="7" type="ORF">RC62_1108</name>
</gene>
<name>A0A0Q1BFU5_9FLAO</name>
<dbReference type="GO" id="GO:0022857">
    <property type="term" value="F:transmembrane transporter activity"/>
    <property type="evidence" value="ECO:0007669"/>
    <property type="project" value="InterPro"/>
</dbReference>
<evidence type="ECO:0000256" key="4">
    <source>
        <dbReference type="ARBA" id="ARBA00023136"/>
    </source>
</evidence>
<dbReference type="OrthoDB" id="9812221at2"/>
<evidence type="ECO:0000313" key="8">
    <source>
        <dbReference type="Proteomes" id="UP000050443"/>
    </source>
</evidence>
<feature type="transmembrane region" description="Helical" evidence="5">
    <location>
        <begin position="284"/>
        <end position="301"/>
    </location>
</feature>
<protein>
    <submittedName>
        <fullName evidence="7">Arabinose efflux permease family protein</fullName>
    </submittedName>
</protein>